<reference evidence="3 4" key="1">
    <citation type="submission" date="2019-05" db="EMBL/GenBank/DDBJ databases">
        <title>Georgenia *** sp. nov., and Georgenia *** sp. nov., isolated from the intestinal contents of plateau pika (Ochotona curzoniae) in the Qinghai-Tibet plateau of China.</title>
        <authorList>
            <person name="Tian Z."/>
        </authorList>
    </citation>
    <scope>NUCLEOTIDE SEQUENCE [LARGE SCALE GENOMIC DNA]</scope>
    <source>
        <strain evidence="3 4">Z294</strain>
    </source>
</reference>
<proteinExistence type="predicted"/>
<protein>
    <submittedName>
        <fullName evidence="3">DUF4191 domain-containing protein</fullName>
    </submittedName>
</protein>
<keyword evidence="2" id="KW-1133">Transmembrane helix</keyword>
<feature type="region of interest" description="Disordered" evidence="1">
    <location>
        <begin position="216"/>
        <end position="241"/>
    </location>
</feature>
<dbReference type="RefSeq" id="WP_139071513.1">
    <property type="nucleotide sequence ID" value="NZ_CP040899.1"/>
</dbReference>
<dbReference type="InterPro" id="IPR025445">
    <property type="entry name" value="DUF4191"/>
</dbReference>
<sequence length="241" mass="26740">MALRRQKKDAAEGVAPKPKKKRWYHQLWEVFQMTREAQPSITWWLLGSFFGILALGVAIGFAVGHPVYVTLLSLPVALIVVMMLLSRRAERAAYSRIEGTPGAAGSALGTIRRGWNIEEQPVAVDPRTQDVVFRAVGRPGVVLIGEGPSHRVQRLLESEKRKVARVAPNVTVHLIQVGREEGQVPLPKLTKKIQRLKPTLTKAEVAAVAKRLRALQSSRPPIPKGVDPMRARPDRKGMRGR</sequence>
<feature type="transmembrane region" description="Helical" evidence="2">
    <location>
        <begin position="67"/>
        <end position="86"/>
    </location>
</feature>
<evidence type="ECO:0000313" key="4">
    <source>
        <dbReference type="Proteomes" id="UP000313948"/>
    </source>
</evidence>
<keyword evidence="2" id="KW-0472">Membrane</keyword>
<dbReference type="EMBL" id="CP040899">
    <property type="protein sequence ID" value="QDB79493.1"/>
    <property type="molecule type" value="Genomic_DNA"/>
</dbReference>
<keyword evidence="4" id="KW-1185">Reference proteome</keyword>
<organism evidence="3 4">
    <name type="scientific">Georgenia wutianyii</name>
    <dbReference type="NCBI Taxonomy" id="2585135"/>
    <lineage>
        <taxon>Bacteria</taxon>
        <taxon>Bacillati</taxon>
        <taxon>Actinomycetota</taxon>
        <taxon>Actinomycetes</taxon>
        <taxon>Micrococcales</taxon>
        <taxon>Bogoriellaceae</taxon>
        <taxon>Georgenia</taxon>
    </lineage>
</organism>
<evidence type="ECO:0000256" key="2">
    <source>
        <dbReference type="SAM" id="Phobius"/>
    </source>
</evidence>
<dbReference type="Proteomes" id="UP000313948">
    <property type="component" value="Chromosome"/>
</dbReference>
<evidence type="ECO:0000256" key="1">
    <source>
        <dbReference type="SAM" id="MobiDB-lite"/>
    </source>
</evidence>
<feature type="transmembrane region" description="Helical" evidence="2">
    <location>
        <begin position="41"/>
        <end position="61"/>
    </location>
</feature>
<dbReference type="Pfam" id="PF13829">
    <property type="entry name" value="DUF4191"/>
    <property type="match status" value="1"/>
</dbReference>
<keyword evidence="2" id="KW-0812">Transmembrane</keyword>
<feature type="compositionally biased region" description="Basic and acidic residues" evidence="1">
    <location>
        <begin position="227"/>
        <end position="241"/>
    </location>
</feature>
<evidence type="ECO:0000313" key="3">
    <source>
        <dbReference type="EMBL" id="QDB79493.1"/>
    </source>
</evidence>
<gene>
    <name evidence="3" type="ORF">FE251_09000</name>
</gene>
<name>A0ABX5VQ17_9MICO</name>
<accession>A0ABX5VQ17</accession>